<dbReference type="EMBL" id="AP024849">
    <property type="protein sequence ID" value="BCZ45233.1"/>
    <property type="molecule type" value="Genomic_DNA"/>
</dbReference>
<gene>
    <name evidence="1" type="ORF">psyc5s11_13000</name>
</gene>
<name>A0ABN6IWF8_9CLOT</name>
<proteinExistence type="predicted"/>
<dbReference type="Proteomes" id="UP000824633">
    <property type="component" value="Chromosome"/>
</dbReference>
<evidence type="ECO:0000313" key="1">
    <source>
        <dbReference type="EMBL" id="BCZ45233.1"/>
    </source>
</evidence>
<keyword evidence="2" id="KW-1185">Reference proteome</keyword>
<sequence>MFKTFIIMLNFLKDGMNRTGTVDITGFNLMGIIVKMNIDYDMRHFSKID</sequence>
<protein>
    <submittedName>
        <fullName evidence="1">Uncharacterized protein</fullName>
    </submittedName>
</protein>
<evidence type="ECO:0000313" key="2">
    <source>
        <dbReference type="Proteomes" id="UP000824633"/>
    </source>
</evidence>
<organism evidence="1 2">
    <name type="scientific">Clostridium gelidum</name>
    <dbReference type="NCBI Taxonomy" id="704125"/>
    <lineage>
        <taxon>Bacteria</taxon>
        <taxon>Bacillati</taxon>
        <taxon>Bacillota</taxon>
        <taxon>Clostridia</taxon>
        <taxon>Eubacteriales</taxon>
        <taxon>Clostridiaceae</taxon>
        <taxon>Clostridium</taxon>
    </lineage>
</organism>
<accession>A0ABN6IWF8</accession>
<reference evidence="2" key="1">
    <citation type="submission" date="2021-07" db="EMBL/GenBank/DDBJ databases">
        <title>Complete genome sequencing of a Clostridium isolate.</title>
        <authorList>
            <person name="Ueki A."/>
            <person name="Tonouchi A."/>
        </authorList>
    </citation>
    <scope>NUCLEOTIDE SEQUENCE [LARGE SCALE GENOMIC DNA]</scope>
    <source>
        <strain evidence="2">C5S11</strain>
    </source>
</reference>